<dbReference type="Proteomes" id="UP000071927">
    <property type="component" value="Unassembled WGS sequence"/>
</dbReference>
<dbReference type="EMBL" id="LQOF01000454">
    <property type="protein sequence ID" value="KXT63623.1"/>
    <property type="molecule type" value="Genomic_DNA"/>
</dbReference>
<proteinExistence type="inferred from homology"/>
<accession>A0A139QKZ7</accession>
<comment type="similarity">
    <text evidence="1">Belongs to the initiator RepB protein family.</text>
</comment>
<evidence type="ECO:0000259" key="2">
    <source>
        <dbReference type="Pfam" id="PF01051"/>
    </source>
</evidence>
<dbReference type="RefSeq" id="WP_061459276.1">
    <property type="nucleotide sequence ID" value="NZ_KQ968762.1"/>
</dbReference>
<dbReference type="SUPFAM" id="SSF46785">
    <property type="entry name" value="Winged helix' DNA-binding domain"/>
    <property type="match status" value="2"/>
</dbReference>
<sequence length="277" mass="33407">MKDEVVKYHNKLNTISMRRWTAEEMNFFFSVIAKVRDKGTRLVTFNSDDLKELSGFADEHHKRWIDTMDSVSDKALDLRYFENTDSKRIKMNLFTYFEIDEKKRTVEVEVSSKFEYIVNRLEAQFTQFELLEFTNIRSTYAKTMYRLIKQWRTVGKKEYNVDEFRELLEVPKSYTNGEVTRRVLEPIQKELSNYFLNFKYKVIKSNKRGNPVLGYEFTWKPETTGEWEDDKYKKNDFYKPKNSTSNVPDWVEKEYKHSATAEEQAKLEELRRSMFED</sequence>
<comment type="caution">
    <text evidence="4">The sequence shown here is derived from an EMBL/GenBank/DDBJ whole genome shotgun (WGS) entry which is preliminary data.</text>
</comment>
<dbReference type="InterPro" id="IPR000525">
    <property type="entry name" value="Initiator_Rep_WH1"/>
</dbReference>
<evidence type="ECO:0000313" key="5">
    <source>
        <dbReference type="Proteomes" id="UP000070198"/>
    </source>
</evidence>
<evidence type="ECO:0000313" key="3">
    <source>
        <dbReference type="EMBL" id="KXT63623.1"/>
    </source>
</evidence>
<name>A0A139QKZ7_9STRE</name>
<feature type="domain" description="Initiator Rep protein WH1" evidence="2">
    <location>
        <begin position="6"/>
        <end position="149"/>
    </location>
</feature>
<dbReference type="Pfam" id="PF21205">
    <property type="entry name" value="Rep3_C"/>
    <property type="match status" value="1"/>
</dbReference>
<dbReference type="AlphaFoldDB" id="A0A139QKZ7"/>
<dbReference type="Pfam" id="PF01051">
    <property type="entry name" value="Rep3_N"/>
    <property type="match status" value="1"/>
</dbReference>
<dbReference type="InterPro" id="IPR036388">
    <property type="entry name" value="WH-like_DNA-bd_sf"/>
</dbReference>
<dbReference type="Gene3D" id="1.10.10.10">
    <property type="entry name" value="Winged helix-like DNA-binding domain superfamily/Winged helix DNA-binding domain"/>
    <property type="match status" value="2"/>
</dbReference>
<protein>
    <submittedName>
        <fullName evidence="4">Replication protein</fullName>
    </submittedName>
</protein>
<dbReference type="InterPro" id="IPR036390">
    <property type="entry name" value="WH_DNA-bd_sf"/>
</dbReference>
<evidence type="ECO:0000313" key="6">
    <source>
        <dbReference type="Proteomes" id="UP000071927"/>
    </source>
</evidence>
<gene>
    <name evidence="3" type="ORF">SGADD02_02180</name>
    <name evidence="4" type="ORF">SGADD03_02163</name>
</gene>
<dbReference type="GO" id="GO:0003887">
    <property type="term" value="F:DNA-directed DNA polymerase activity"/>
    <property type="evidence" value="ECO:0007669"/>
    <property type="project" value="InterPro"/>
</dbReference>
<organism evidence="4 6">
    <name type="scientific">Streptococcus gallolyticus</name>
    <dbReference type="NCBI Taxonomy" id="315405"/>
    <lineage>
        <taxon>Bacteria</taxon>
        <taxon>Bacillati</taxon>
        <taxon>Bacillota</taxon>
        <taxon>Bacilli</taxon>
        <taxon>Lactobacillales</taxon>
        <taxon>Streptococcaceae</taxon>
        <taxon>Streptococcus</taxon>
    </lineage>
</organism>
<dbReference type="PATRIC" id="fig|315405.11.peg.2547"/>
<evidence type="ECO:0000256" key="1">
    <source>
        <dbReference type="ARBA" id="ARBA00038283"/>
    </source>
</evidence>
<reference evidence="5 6" key="1">
    <citation type="submission" date="2016-01" db="EMBL/GenBank/DDBJ databases">
        <title>Highly variable Streptococcus oralis are common among viridans streptococci isolated from primates.</title>
        <authorList>
            <person name="Denapaite D."/>
            <person name="Rieger M."/>
            <person name="Koendgen S."/>
            <person name="Brueckner R."/>
            <person name="Ochigava I."/>
            <person name="Kappeler P."/>
            <person name="Maetz-Rensing K."/>
            <person name="Leendertz F."/>
            <person name="Hakenbeck R."/>
        </authorList>
    </citation>
    <scope>NUCLEOTIDE SEQUENCE [LARGE SCALE GENOMIC DNA]</scope>
    <source>
        <strain evidence="3 5">DD02</strain>
        <strain evidence="4 6">DD03</strain>
    </source>
</reference>
<dbReference type="Proteomes" id="UP000070198">
    <property type="component" value="Unassembled WGS sequence"/>
</dbReference>
<dbReference type="GO" id="GO:0006270">
    <property type="term" value="P:DNA replication initiation"/>
    <property type="evidence" value="ECO:0007669"/>
    <property type="project" value="InterPro"/>
</dbReference>
<dbReference type="EMBL" id="LQXV01000454">
    <property type="protein sequence ID" value="KXU03230.1"/>
    <property type="molecule type" value="Genomic_DNA"/>
</dbReference>
<evidence type="ECO:0000313" key="4">
    <source>
        <dbReference type="EMBL" id="KXU03230.1"/>
    </source>
</evidence>